<evidence type="ECO:0000313" key="1">
    <source>
        <dbReference type="EMBL" id="MEQ2207208.1"/>
    </source>
</evidence>
<dbReference type="EMBL" id="JAHRIN010044047">
    <property type="protein sequence ID" value="MEQ2207208.1"/>
    <property type="molecule type" value="Genomic_DNA"/>
</dbReference>
<keyword evidence="2" id="KW-1185">Reference proteome</keyword>
<comment type="caution">
    <text evidence="1">The sequence shown here is derived from an EMBL/GenBank/DDBJ whole genome shotgun (WGS) entry which is preliminary data.</text>
</comment>
<organism evidence="1 2">
    <name type="scientific">Xenoophorus captivus</name>
    <dbReference type="NCBI Taxonomy" id="1517983"/>
    <lineage>
        <taxon>Eukaryota</taxon>
        <taxon>Metazoa</taxon>
        <taxon>Chordata</taxon>
        <taxon>Craniata</taxon>
        <taxon>Vertebrata</taxon>
        <taxon>Euteleostomi</taxon>
        <taxon>Actinopterygii</taxon>
        <taxon>Neopterygii</taxon>
        <taxon>Teleostei</taxon>
        <taxon>Neoteleostei</taxon>
        <taxon>Acanthomorphata</taxon>
        <taxon>Ovalentaria</taxon>
        <taxon>Atherinomorphae</taxon>
        <taxon>Cyprinodontiformes</taxon>
        <taxon>Goodeidae</taxon>
        <taxon>Xenoophorus</taxon>
    </lineage>
</organism>
<protein>
    <submittedName>
        <fullName evidence="1">Uncharacterized protein</fullName>
    </submittedName>
</protein>
<sequence length="129" mass="14323">MICLLTRPLTELISCENIFINFKLTSFMESQFILPLKGSLSVHLYPNTMLRILTGNATSKPCVCITPVCLSVVNTASVVNRNVGHLFVVLLSKRPKVEVNDSRVDVAGLSVSLEHHLVQTILDQLHRPN</sequence>
<dbReference type="Proteomes" id="UP001434883">
    <property type="component" value="Unassembled WGS sequence"/>
</dbReference>
<evidence type="ECO:0000313" key="2">
    <source>
        <dbReference type="Proteomes" id="UP001434883"/>
    </source>
</evidence>
<accession>A0ABV0RI41</accession>
<gene>
    <name evidence="1" type="ORF">XENOCAPTIV_008770</name>
</gene>
<proteinExistence type="predicted"/>
<reference evidence="1 2" key="1">
    <citation type="submission" date="2021-06" db="EMBL/GenBank/DDBJ databases">
        <authorList>
            <person name="Palmer J.M."/>
        </authorList>
    </citation>
    <scope>NUCLEOTIDE SEQUENCE [LARGE SCALE GENOMIC DNA]</scope>
    <source>
        <strain evidence="1 2">XC_2019</strain>
        <tissue evidence="1">Muscle</tissue>
    </source>
</reference>
<name>A0ABV0RI41_9TELE</name>